<sequence>MVEAPQLLLTGRSKMHPHITVVVPCFNEEANLAPLLERLDVVVGRLPVGRVDVVLVDDGSRDRTVEMALSLRERFPYLSLIELSRNFGKEAALMAGIDHADGDCVIIMDADLQHPPEAIEEMLTVWGGGADVVACRRVDRETDSFLRSLLSRSFYVLLTKGSSVPIPRNVGDFRLMDRRVVEAVRLLRENQRFMKGIYAWVGFRTKIIEFEVAARHAGVSSFNLRKLWHFAWDGITSFSIVPLRFSSYLGSAVALGSLGYGLFIFIEAVVRGGAAPGYPSLMTAIAFLGGVQLISIGMLGEYIGRMYVEAKQRPIYIVREHYRGRKITEG</sequence>
<keyword evidence="2" id="KW-1003">Cell membrane</keyword>
<dbReference type="GO" id="GO:0005886">
    <property type="term" value="C:plasma membrane"/>
    <property type="evidence" value="ECO:0007669"/>
    <property type="project" value="UniProtKB-SubCell"/>
</dbReference>
<comment type="similarity">
    <text evidence="8">Belongs to the glycosyltransferase 2 family. GtrB subfamily.</text>
</comment>
<evidence type="ECO:0000256" key="4">
    <source>
        <dbReference type="ARBA" id="ARBA00022679"/>
    </source>
</evidence>
<evidence type="ECO:0000256" key="1">
    <source>
        <dbReference type="ARBA" id="ARBA00004651"/>
    </source>
</evidence>
<evidence type="ECO:0000256" key="2">
    <source>
        <dbReference type="ARBA" id="ARBA00022475"/>
    </source>
</evidence>
<keyword evidence="5 9" id="KW-0812">Transmembrane</keyword>
<evidence type="ECO:0000256" key="7">
    <source>
        <dbReference type="ARBA" id="ARBA00023136"/>
    </source>
</evidence>
<protein>
    <submittedName>
        <fullName evidence="11">Glycosyltransferase involved in cell wall biosynthesis</fullName>
    </submittedName>
</protein>
<dbReference type="RefSeq" id="WP_198467633.1">
    <property type="nucleotide sequence ID" value="NZ_JACHEJ010000042.1"/>
</dbReference>
<feature type="transmembrane region" description="Helical" evidence="9">
    <location>
        <begin position="281"/>
        <end position="303"/>
    </location>
</feature>
<feature type="transmembrane region" description="Helical" evidence="9">
    <location>
        <begin position="248"/>
        <end position="269"/>
    </location>
</feature>
<dbReference type="GO" id="GO:0016757">
    <property type="term" value="F:glycosyltransferase activity"/>
    <property type="evidence" value="ECO:0007669"/>
    <property type="project" value="UniProtKB-KW"/>
</dbReference>
<evidence type="ECO:0000313" key="11">
    <source>
        <dbReference type="EMBL" id="MBB6182575.1"/>
    </source>
</evidence>
<evidence type="ECO:0000313" key="12">
    <source>
        <dbReference type="Proteomes" id="UP000535501"/>
    </source>
</evidence>
<dbReference type="PANTHER" id="PTHR48090">
    <property type="entry name" value="UNDECAPRENYL-PHOSPHATE 4-DEOXY-4-FORMAMIDO-L-ARABINOSE TRANSFERASE-RELATED"/>
    <property type="match status" value="1"/>
</dbReference>
<reference evidence="11 12" key="1">
    <citation type="submission" date="2020-08" db="EMBL/GenBank/DDBJ databases">
        <title>Genomic Encyclopedia of Type Strains, Phase IV (KMG-IV): sequencing the most valuable type-strain genomes for metagenomic binning, comparative biology and taxonomic classification.</title>
        <authorList>
            <person name="Goeker M."/>
        </authorList>
    </citation>
    <scope>NUCLEOTIDE SEQUENCE [LARGE SCALE GENOMIC DNA]</scope>
    <source>
        <strain evidence="11 12">DSM 102134</strain>
    </source>
</reference>
<evidence type="ECO:0000259" key="10">
    <source>
        <dbReference type="Pfam" id="PF00535"/>
    </source>
</evidence>
<dbReference type="EMBL" id="JACHEJ010000042">
    <property type="protein sequence ID" value="MBB6182575.1"/>
    <property type="molecule type" value="Genomic_DNA"/>
</dbReference>
<dbReference type="Proteomes" id="UP000535501">
    <property type="component" value="Unassembled WGS sequence"/>
</dbReference>
<dbReference type="FunFam" id="3.90.550.10:FF:000079">
    <property type="entry name" value="Probable glycosyl transferase"/>
    <property type="match status" value="1"/>
</dbReference>
<organism evidence="11 12">
    <name type="scientific">Pseudorhizobium flavum</name>
    <dbReference type="NCBI Taxonomy" id="1335061"/>
    <lineage>
        <taxon>Bacteria</taxon>
        <taxon>Pseudomonadati</taxon>
        <taxon>Pseudomonadota</taxon>
        <taxon>Alphaproteobacteria</taxon>
        <taxon>Hyphomicrobiales</taxon>
        <taxon>Rhizobiaceae</taxon>
        <taxon>Rhizobium/Agrobacterium group</taxon>
        <taxon>Pseudorhizobium</taxon>
    </lineage>
</organism>
<dbReference type="SUPFAM" id="SSF53448">
    <property type="entry name" value="Nucleotide-diphospho-sugar transferases"/>
    <property type="match status" value="1"/>
</dbReference>
<dbReference type="AlphaFoldDB" id="A0A7W9Z204"/>
<evidence type="ECO:0000256" key="5">
    <source>
        <dbReference type="ARBA" id="ARBA00022692"/>
    </source>
</evidence>
<comment type="subcellular location">
    <subcellularLocation>
        <location evidence="1">Cell membrane</location>
        <topology evidence="1">Multi-pass membrane protein</topology>
    </subcellularLocation>
</comment>
<comment type="caution">
    <text evidence="11">The sequence shown here is derived from an EMBL/GenBank/DDBJ whole genome shotgun (WGS) entry which is preliminary data.</text>
</comment>
<keyword evidence="7 9" id="KW-0472">Membrane</keyword>
<evidence type="ECO:0000256" key="3">
    <source>
        <dbReference type="ARBA" id="ARBA00022676"/>
    </source>
</evidence>
<dbReference type="CDD" id="cd04187">
    <property type="entry name" value="DPM1_like_bac"/>
    <property type="match status" value="1"/>
</dbReference>
<dbReference type="Pfam" id="PF00535">
    <property type="entry name" value="Glycos_transf_2"/>
    <property type="match status" value="1"/>
</dbReference>
<keyword evidence="12" id="KW-1185">Reference proteome</keyword>
<proteinExistence type="inferred from homology"/>
<evidence type="ECO:0000256" key="8">
    <source>
        <dbReference type="ARBA" id="ARBA00038152"/>
    </source>
</evidence>
<gene>
    <name evidence="11" type="ORF">HNQ75_004564</name>
</gene>
<evidence type="ECO:0000256" key="6">
    <source>
        <dbReference type="ARBA" id="ARBA00022989"/>
    </source>
</evidence>
<name>A0A7W9Z204_9HYPH</name>
<keyword evidence="3" id="KW-0328">Glycosyltransferase</keyword>
<feature type="domain" description="Glycosyltransferase 2-like" evidence="10">
    <location>
        <begin position="20"/>
        <end position="183"/>
    </location>
</feature>
<dbReference type="InterPro" id="IPR001173">
    <property type="entry name" value="Glyco_trans_2-like"/>
</dbReference>
<dbReference type="InterPro" id="IPR050256">
    <property type="entry name" value="Glycosyltransferase_2"/>
</dbReference>
<evidence type="ECO:0000256" key="9">
    <source>
        <dbReference type="SAM" id="Phobius"/>
    </source>
</evidence>
<keyword evidence="6 9" id="KW-1133">Transmembrane helix</keyword>
<dbReference type="PANTHER" id="PTHR48090:SF8">
    <property type="entry name" value="GLYCOSYLTRANSFERASE CSBB-RELATED"/>
    <property type="match status" value="1"/>
</dbReference>
<dbReference type="InterPro" id="IPR029044">
    <property type="entry name" value="Nucleotide-diphossugar_trans"/>
</dbReference>
<accession>A0A7W9Z204</accession>
<dbReference type="Gene3D" id="3.90.550.10">
    <property type="entry name" value="Spore Coat Polysaccharide Biosynthesis Protein SpsA, Chain A"/>
    <property type="match status" value="1"/>
</dbReference>
<keyword evidence="4 11" id="KW-0808">Transferase</keyword>